<sequence>MILFIGPAGTGMKGRKALQDRFDNHSPIFADAVLAVGVRLGNSISPRRRSRRARPFPRCAPPRSLR</sequence>
<dbReference type="RefSeq" id="WP_246225354.1">
    <property type="nucleotide sequence ID" value="NZ_JAASQI010000007.1"/>
</dbReference>
<accession>A0ABX0V5J2</accession>
<dbReference type="EMBL" id="JAASQI010000007">
    <property type="protein sequence ID" value="NIJ59050.1"/>
    <property type="molecule type" value="Genomic_DNA"/>
</dbReference>
<protein>
    <submittedName>
        <fullName evidence="2">Type IV secretory pathway VirB10-like protein</fullName>
    </submittedName>
</protein>
<organism evidence="2 3">
    <name type="scientific">Pseudochelatococcus lubricantis</name>
    <dbReference type="NCBI Taxonomy" id="1538102"/>
    <lineage>
        <taxon>Bacteria</taxon>
        <taxon>Pseudomonadati</taxon>
        <taxon>Pseudomonadota</taxon>
        <taxon>Alphaproteobacteria</taxon>
        <taxon>Hyphomicrobiales</taxon>
        <taxon>Chelatococcaceae</taxon>
        <taxon>Pseudochelatococcus</taxon>
    </lineage>
</organism>
<feature type="compositionally biased region" description="Basic residues" evidence="1">
    <location>
        <begin position="46"/>
        <end position="55"/>
    </location>
</feature>
<feature type="region of interest" description="Disordered" evidence="1">
    <location>
        <begin position="44"/>
        <end position="66"/>
    </location>
</feature>
<gene>
    <name evidence="2" type="ORF">FHS82_002905</name>
</gene>
<reference evidence="2 3" key="1">
    <citation type="submission" date="2020-03" db="EMBL/GenBank/DDBJ databases">
        <title>Genomic Encyclopedia of Type Strains, Phase IV (KMG-IV): sequencing the most valuable type-strain genomes for metagenomic binning, comparative biology and taxonomic classification.</title>
        <authorList>
            <person name="Goeker M."/>
        </authorList>
    </citation>
    <scope>NUCLEOTIDE SEQUENCE [LARGE SCALE GENOMIC DNA]</scope>
    <source>
        <strain evidence="2 3">DSM 103870</strain>
    </source>
</reference>
<comment type="caution">
    <text evidence="2">The sequence shown here is derived from an EMBL/GenBank/DDBJ whole genome shotgun (WGS) entry which is preliminary data.</text>
</comment>
<evidence type="ECO:0000256" key="1">
    <source>
        <dbReference type="SAM" id="MobiDB-lite"/>
    </source>
</evidence>
<name>A0ABX0V5J2_9HYPH</name>
<evidence type="ECO:0000313" key="2">
    <source>
        <dbReference type="EMBL" id="NIJ59050.1"/>
    </source>
</evidence>
<proteinExistence type="predicted"/>
<keyword evidence="3" id="KW-1185">Reference proteome</keyword>
<evidence type="ECO:0000313" key="3">
    <source>
        <dbReference type="Proteomes" id="UP001429580"/>
    </source>
</evidence>
<dbReference type="Proteomes" id="UP001429580">
    <property type="component" value="Unassembled WGS sequence"/>
</dbReference>